<comment type="caution">
    <text evidence="2">The sequence shown here is derived from an EMBL/GenBank/DDBJ whole genome shotgun (WGS) entry which is preliminary data.</text>
</comment>
<gene>
    <name evidence="2" type="ORF">H9661_11415</name>
</gene>
<evidence type="ECO:0000259" key="1">
    <source>
        <dbReference type="Pfam" id="PF01814"/>
    </source>
</evidence>
<dbReference type="InterPro" id="IPR012312">
    <property type="entry name" value="Hemerythrin-like"/>
</dbReference>
<proteinExistence type="predicted"/>
<keyword evidence="3" id="KW-1185">Reference proteome</keyword>
<accession>A0ABR8PV05</accession>
<dbReference type="Gene3D" id="1.20.120.520">
    <property type="entry name" value="nmb1532 protein domain like"/>
    <property type="match status" value="1"/>
</dbReference>
<dbReference type="RefSeq" id="WP_191768843.1">
    <property type="nucleotide sequence ID" value="NZ_JACSRA010000017.1"/>
</dbReference>
<dbReference type="Pfam" id="PF01814">
    <property type="entry name" value="Hemerythrin"/>
    <property type="match status" value="1"/>
</dbReference>
<evidence type="ECO:0000313" key="2">
    <source>
        <dbReference type="EMBL" id="MBD7911965.1"/>
    </source>
</evidence>
<reference evidence="2 3" key="1">
    <citation type="submission" date="2020-08" db="EMBL/GenBank/DDBJ databases">
        <title>A Genomic Blueprint of the Chicken Gut Microbiome.</title>
        <authorList>
            <person name="Gilroy R."/>
            <person name="Ravi A."/>
            <person name="Getino M."/>
            <person name="Pursley I."/>
            <person name="Horton D.L."/>
            <person name="Alikhan N.-F."/>
            <person name="Baker D."/>
            <person name="Gharbi K."/>
            <person name="Hall N."/>
            <person name="Watson M."/>
            <person name="Adriaenssens E.M."/>
            <person name="Foster-Nyarko E."/>
            <person name="Jarju S."/>
            <person name="Secka A."/>
            <person name="Antonio M."/>
            <person name="Oren A."/>
            <person name="Chaudhuri R."/>
            <person name="La Ragione R.M."/>
            <person name="Hildebrand F."/>
            <person name="Pallen M.J."/>
        </authorList>
    </citation>
    <scope>NUCLEOTIDE SEQUENCE [LARGE SCALE GENOMIC DNA]</scope>
    <source>
        <strain evidence="2 3">Sa3CVN1</strain>
    </source>
</reference>
<evidence type="ECO:0000313" key="3">
    <source>
        <dbReference type="Proteomes" id="UP000627781"/>
    </source>
</evidence>
<dbReference type="EMBL" id="JACSRA010000017">
    <property type="protein sequence ID" value="MBD7911965.1"/>
    <property type="molecule type" value="Genomic_DNA"/>
</dbReference>
<sequence length="138" mass="15908">MANIKNLERQHLEIKKLFSEINEKINSKDVAGNIDDLVKDINILAGKLNIHMSSEDKFLYPTLIESDNKELREIAKEYSSEMGDIFAKFNDYKSKFNTKNKILGDVYGFIKESKQIVGLLESRISKEDKHLYPRIAAL</sequence>
<feature type="domain" description="Hemerythrin-like" evidence="1">
    <location>
        <begin position="4"/>
        <end position="135"/>
    </location>
</feature>
<dbReference type="Proteomes" id="UP000627781">
    <property type="component" value="Unassembled WGS sequence"/>
</dbReference>
<name>A0ABR8PV05_9CLOT</name>
<organism evidence="2 3">
    <name type="scientific">Clostridium cibarium</name>
    <dbReference type="NCBI Taxonomy" id="2762247"/>
    <lineage>
        <taxon>Bacteria</taxon>
        <taxon>Bacillati</taxon>
        <taxon>Bacillota</taxon>
        <taxon>Clostridia</taxon>
        <taxon>Eubacteriales</taxon>
        <taxon>Clostridiaceae</taxon>
        <taxon>Clostridium</taxon>
    </lineage>
</organism>
<protein>
    <submittedName>
        <fullName evidence="2">Hemerythrin domain-containing protein</fullName>
    </submittedName>
</protein>